<name>A0A388LNJ7_CHABU</name>
<evidence type="ECO:0000313" key="2">
    <source>
        <dbReference type="EMBL" id="GBG83920.1"/>
    </source>
</evidence>
<comment type="caution">
    <text evidence="2">The sequence shown here is derived from an EMBL/GenBank/DDBJ whole genome shotgun (WGS) entry which is preliminary data.</text>
</comment>
<sequence>MDELLQCPDHGLTLAQILNSFARAILDPLRTQLYPRTKEEGMTYEKFGKIAIDHAGFLAEANYCHYWKDLQAEKKCQDRTISGSIPGKDSLLLTFEEGGAESIFWELGRGVTRLLQPAGEGVKEEGVAEEEIAAMVDEDSAPRGVVVKEATTWEEGEMVPHTVAVVLTPPGVEEEAHGTTSGISHTHHIQAYPKGSLGKSWE</sequence>
<proteinExistence type="predicted"/>
<gene>
    <name evidence="2" type="ORF">CBR_g37791</name>
</gene>
<dbReference type="Gramene" id="GBG83920">
    <property type="protein sequence ID" value="GBG83920"/>
    <property type="gene ID" value="CBR_g37791"/>
</dbReference>
<accession>A0A388LNJ7</accession>
<organism evidence="2 3">
    <name type="scientific">Chara braunii</name>
    <name type="common">Braun's stonewort</name>
    <dbReference type="NCBI Taxonomy" id="69332"/>
    <lineage>
        <taxon>Eukaryota</taxon>
        <taxon>Viridiplantae</taxon>
        <taxon>Streptophyta</taxon>
        <taxon>Charophyceae</taxon>
        <taxon>Charales</taxon>
        <taxon>Characeae</taxon>
        <taxon>Chara</taxon>
    </lineage>
</organism>
<protein>
    <submittedName>
        <fullName evidence="2">Uncharacterized protein</fullName>
    </submittedName>
</protein>
<feature type="region of interest" description="Disordered" evidence="1">
    <location>
        <begin position="173"/>
        <end position="202"/>
    </location>
</feature>
<dbReference type="Proteomes" id="UP000265515">
    <property type="component" value="Unassembled WGS sequence"/>
</dbReference>
<dbReference type="EMBL" id="BFEA01000456">
    <property type="protein sequence ID" value="GBG83920.1"/>
    <property type="molecule type" value="Genomic_DNA"/>
</dbReference>
<reference evidence="2 3" key="1">
    <citation type="journal article" date="2018" name="Cell">
        <title>The Chara Genome: Secondary Complexity and Implications for Plant Terrestrialization.</title>
        <authorList>
            <person name="Nishiyama T."/>
            <person name="Sakayama H."/>
            <person name="Vries J.D."/>
            <person name="Buschmann H."/>
            <person name="Saint-Marcoux D."/>
            <person name="Ullrich K.K."/>
            <person name="Haas F.B."/>
            <person name="Vanderstraeten L."/>
            <person name="Becker D."/>
            <person name="Lang D."/>
            <person name="Vosolsobe S."/>
            <person name="Rombauts S."/>
            <person name="Wilhelmsson P.K.I."/>
            <person name="Janitza P."/>
            <person name="Kern R."/>
            <person name="Heyl A."/>
            <person name="Rumpler F."/>
            <person name="Villalobos L.I.A.C."/>
            <person name="Clay J.M."/>
            <person name="Skokan R."/>
            <person name="Toyoda A."/>
            <person name="Suzuki Y."/>
            <person name="Kagoshima H."/>
            <person name="Schijlen E."/>
            <person name="Tajeshwar N."/>
            <person name="Catarino B."/>
            <person name="Hetherington A.J."/>
            <person name="Saltykova A."/>
            <person name="Bonnot C."/>
            <person name="Breuninger H."/>
            <person name="Symeonidi A."/>
            <person name="Radhakrishnan G.V."/>
            <person name="Van Nieuwerburgh F."/>
            <person name="Deforce D."/>
            <person name="Chang C."/>
            <person name="Karol K.G."/>
            <person name="Hedrich R."/>
            <person name="Ulvskov P."/>
            <person name="Glockner G."/>
            <person name="Delwiche C.F."/>
            <person name="Petrasek J."/>
            <person name="Van de Peer Y."/>
            <person name="Friml J."/>
            <person name="Beilby M."/>
            <person name="Dolan L."/>
            <person name="Kohara Y."/>
            <person name="Sugano S."/>
            <person name="Fujiyama A."/>
            <person name="Delaux P.-M."/>
            <person name="Quint M."/>
            <person name="TheiBen G."/>
            <person name="Hagemann M."/>
            <person name="Harholt J."/>
            <person name="Dunand C."/>
            <person name="Zachgo S."/>
            <person name="Langdale J."/>
            <person name="Maumus F."/>
            <person name="Straeten D.V.D."/>
            <person name="Gould S.B."/>
            <person name="Rensing S.A."/>
        </authorList>
    </citation>
    <scope>NUCLEOTIDE SEQUENCE [LARGE SCALE GENOMIC DNA]</scope>
    <source>
        <strain evidence="2 3">S276</strain>
    </source>
</reference>
<evidence type="ECO:0000256" key="1">
    <source>
        <dbReference type="SAM" id="MobiDB-lite"/>
    </source>
</evidence>
<evidence type="ECO:0000313" key="3">
    <source>
        <dbReference type="Proteomes" id="UP000265515"/>
    </source>
</evidence>
<keyword evidence="3" id="KW-1185">Reference proteome</keyword>
<dbReference type="STRING" id="69332.A0A388LNJ7"/>
<dbReference type="AlphaFoldDB" id="A0A388LNJ7"/>